<feature type="domain" description="AMP-dependent synthetase/ligase" evidence="4">
    <location>
        <begin position="25"/>
        <end position="248"/>
    </location>
</feature>
<accession>A0ABQ6JQY4</accession>
<dbReference type="Gene3D" id="3.40.50.980">
    <property type="match status" value="2"/>
</dbReference>
<proteinExistence type="inferred from homology"/>
<evidence type="ECO:0000256" key="2">
    <source>
        <dbReference type="ARBA" id="ARBA00022598"/>
    </source>
</evidence>
<dbReference type="PANTHER" id="PTHR43201:SF5">
    <property type="entry name" value="MEDIUM-CHAIN ACYL-COA LIGASE ACSF2, MITOCHONDRIAL"/>
    <property type="match status" value="1"/>
</dbReference>
<dbReference type="PROSITE" id="PS00455">
    <property type="entry name" value="AMP_BINDING"/>
    <property type="match status" value="1"/>
</dbReference>
<protein>
    <recommendedName>
        <fullName evidence="4">AMP-dependent synthetase/ligase domain-containing protein</fullName>
    </recommendedName>
</protein>
<evidence type="ECO:0000259" key="4">
    <source>
        <dbReference type="Pfam" id="PF00501"/>
    </source>
</evidence>
<comment type="similarity">
    <text evidence="1">Belongs to the ATP-dependent AMP-binding enzyme family.</text>
</comment>
<dbReference type="EMBL" id="BSUZ01000001">
    <property type="protein sequence ID" value="GMA89091.1"/>
    <property type="molecule type" value="Genomic_DNA"/>
</dbReference>
<dbReference type="InterPro" id="IPR020845">
    <property type="entry name" value="AMP-binding_CS"/>
</dbReference>
<evidence type="ECO:0000256" key="3">
    <source>
        <dbReference type="SAM" id="MobiDB-lite"/>
    </source>
</evidence>
<keyword evidence="2" id="KW-0436">Ligase</keyword>
<evidence type="ECO:0000313" key="6">
    <source>
        <dbReference type="Proteomes" id="UP001157017"/>
    </source>
</evidence>
<dbReference type="Proteomes" id="UP001157017">
    <property type="component" value="Unassembled WGS sequence"/>
</dbReference>
<keyword evidence="6" id="KW-1185">Reference proteome</keyword>
<feature type="compositionally biased region" description="Basic residues" evidence="3">
    <location>
        <begin position="291"/>
        <end position="303"/>
    </location>
</feature>
<evidence type="ECO:0000256" key="1">
    <source>
        <dbReference type="ARBA" id="ARBA00006432"/>
    </source>
</evidence>
<feature type="region of interest" description="Disordered" evidence="3">
    <location>
        <begin position="238"/>
        <end position="339"/>
    </location>
</feature>
<feature type="compositionally biased region" description="Basic residues" evidence="3">
    <location>
        <begin position="270"/>
        <end position="283"/>
    </location>
</feature>
<feature type="compositionally biased region" description="Low complexity" evidence="3">
    <location>
        <begin position="312"/>
        <end position="328"/>
    </location>
</feature>
<dbReference type="Gene3D" id="2.30.38.10">
    <property type="entry name" value="Luciferase, Domain 3"/>
    <property type="match status" value="1"/>
</dbReference>
<reference evidence="6" key="1">
    <citation type="journal article" date="2019" name="Int. J. Syst. Evol. Microbiol.">
        <title>The Global Catalogue of Microorganisms (GCM) 10K type strain sequencing project: providing services to taxonomists for standard genome sequencing and annotation.</title>
        <authorList>
            <consortium name="The Broad Institute Genomics Platform"/>
            <consortium name="The Broad Institute Genome Sequencing Center for Infectious Disease"/>
            <person name="Wu L."/>
            <person name="Ma J."/>
        </authorList>
    </citation>
    <scope>NUCLEOTIDE SEQUENCE [LARGE SCALE GENOMIC DNA]</scope>
    <source>
        <strain evidence="6">NBRC 108730</strain>
    </source>
</reference>
<gene>
    <name evidence="5" type="ORF">GCM10025868_43410</name>
</gene>
<sequence length="339" mass="36253">MPSPTSLPEPPRVVVVGEPAWRALLARADDVDPVEVDRRSAAVEVEDPAVILFTSGTSGRPKAVVLPARSLVTGAWTSPALLHCDERDRYCVSTGFGHVFMLAQCVLPAVCRGGAMVLSGPSFDAERVLETVERERCTVLHGAPTMFLSLLAVQQDHGFDLTSLRTGICGASAVSPSVMERVVRDLHLPDVLQAWGMTEVGGAPTTGRTWMPPERRVGTAGLAVPGVEVRVVDTTTGDVLGRGERGELQAARLPDDARLPGSARGDGRGAGRRRLAAHRRPRRAGPDGGRAHPRSAARRHRARRGEDRARRACGSSSSRCRTSSTPRSWGCRTTCSASR</sequence>
<dbReference type="InterPro" id="IPR000873">
    <property type="entry name" value="AMP-dep_synth/lig_dom"/>
</dbReference>
<name>A0ABQ6JQY4_9ACTN</name>
<dbReference type="PANTHER" id="PTHR43201">
    <property type="entry name" value="ACYL-COA SYNTHETASE"/>
    <property type="match status" value="1"/>
</dbReference>
<organism evidence="5 6">
    <name type="scientific">Angustibacter aerolatus</name>
    <dbReference type="NCBI Taxonomy" id="1162965"/>
    <lineage>
        <taxon>Bacteria</taxon>
        <taxon>Bacillati</taxon>
        <taxon>Actinomycetota</taxon>
        <taxon>Actinomycetes</taxon>
        <taxon>Kineosporiales</taxon>
        <taxon>Kineosporiaceae</taxon>
    </lineage>
</organism>
<dbReference type="SUPFAM" id="SSF56801">
    <property type="entry name" value="Acetyl-CoA synthetase-like"/>
    <property type="match status" value="1"/>
</dbReference>
<dbReference type="Pfam" id="PF00501">
    <property type="entry name" value="AMP-binding"/>
    <property type="match status" value="1"/>
</dbReference>
<evidence type="ECO:0000313" key="5">
    <source>
        <dbReference type="EMBL" id="GMA89091.1"/>
    </source>
</evidence>
<comment type="caution">
    <text evidence="5">The sequence shown here is derived from an EMBL/GenBank/DDBJ whole genome shotgun (WGS) entry which is preliminary data.</text>
</comment>
<feature type="compositionally biased region" description="Basic and acidic residues" evidence="3">
    <location>
        <begin position="241"/>
        <end position="258"/>
    </location>
</feature>